<dbReference type="InterPro" id="IPR036097">
    <property type="entry name" value="HisK_dim/P_sf"/>
</dbReference>
<dbReference type="OrthoDB" id="9789238at2"/>
<evidence type="ECO:0000259" key="11">
    <source>
        <dbReference type="PROSITE" id="PS50113"/>
    </source>
</evidence>
<dbReference type="SUPFAM" id="SSF47384">
    <property type="entry name" value="Homodimeric domain of signal transducing histidine kinase"/>
    <property type="match status" value="1"/>
</dbReference>
<dbReference type="SMART" id="SM00086">
    <property type="entry name" value="PAC"/>
    <property type="match status" value="2"/>
</dbReference>
<dbReference type="InterPro" id="IPR005467">
    <property type="entry name" value="His_kinase_dom"/>
</dbReference>
<evidence type="ECO:0000256" key="8">
    <source>
        <dbReference type="ARBA" id="ARBA00023012"/>
    </source>
</evidence>
<reference evidence="12 13" key="1">
    <citation type="submission" date="2017-03" db="EMBL/GenBank/DDBJ databases">
        <authorList>
            <person name="Afonso C.L."/>
            <person name="Miller P.J."/>
            <person name="Scott M.A."/>
            <person name="Spackman E."/>
            <person name="Goraichik I."/>
            <person name="Dimitrov K.M."/>
            <person name="Suarez D.L."/>
            <person name="Swayne D.E."/>
        </authorList>
    </citation>
    <scope>NUCLEOTIDE SEQUENCE [LARGE SCALE GENOMIC DNA]</scope>
    <source>
        <strain evidence="12">PRJEB14757</strain>
    </source>
</reference>
<dbReference type="Gene3D" id="3.30.565.10">
    <property type="entry name" value="Histidine kinase-like ATPase, C-terminal domain"/>
    <property type="match status" value="1"/>
</dbReference>
<dbReference type="CDD" id="cd00082">
    <property type="entry name" value="HisKA"/>
    <property type="match status" value="1"/>
</dbReference>
<dbReference type="PROSITE" id="PS50109">
    <property type="entry name" value="HIS_KIN"/>
    <property type="match status" value="1"/>
</dbReference>
<feature type="domain" description="PAC" evidence="11">
    <location>
        <begin position="196"/>
        <end position="248"/>
    </location>
</feature>
<dbReference type="RefSeq" id="WP_080799312.1">
    <property type="nucleotide sequence ID" value="NZ_LT828540.1"/>
</dbReference>
<keyword evidence="13" id="KW-1185">Reference proteome</keyword>
<keyword evidence="6 12" id="KW-0418">Kinase</keyword>
<dbReference type="PROSITE" id="PS50113">
    <property type="entry name" value="PAC"/>
    <property type="match status" value="2"/>
</dbReference>
<dbReference type="SUPFAM" id="SSF55785">
    <property type="entry name" value="PYP-like sensor domain (PAS domain)"/>
    <property type="match status" value="3"/>
</dbReference>
<dbReference type="InterPro" id="IPR003594">
    <property type="entry name" value="HATPase_dom"/>
</dbReference>
<keyword evidence="8" id="KW-0902">Two-component regulatory system</keyword>
<evidence type="ECO:0000256" key="1">
    <source>
        <dbReference type="ARBA" id="ARBA00000085"/>
    </source>
</evidence>
<dbReference type="EMBL" id="FWEV01000135">
    <property type="protein sequence ID" value="SLM30321.1"/>
    <property type="molecule type" value="Genomic_DNA"/>
</dbReference>
<dbReference type="Pfam" id="PF13426">
    <property type="entry name" value="PAS_9"/>
    <property type="match status" value="3"/>
</dbReference>
<keyword evidence="4 12" id="KW-0808">Transferase</keyword>
<evidence type="ECO:0000256" key="2">
    <source>
        <dbReference type="ARBA" id="ARBA00012438"/>
    </source>
</evidence>
<evidence type="ECO:0000259" key="10">
    <source>
        <dbReference type="PROSITE" id="PS50112"/>
    </source>
</evidence>
<dbReference type="Gene3D" id="3.30.450.20">
    <property type="entry name" value="PAS domain"/>
    <property type="match status" value="3"/>
</dbReference>
<dbReference type="Proteomes" id="UP000191931">
    <property type="component" value="Unassembled WGS sequence"/>
</dbReference>
<comment type="catalytic activity">
    <reaction evidence="1">
        <text>ATP + protein L-histidine = ADP + protein N-phospho-L-histidine.</text>
        <dbReference type="EC" id="2.7.13.3"/>
    </reaction>
</comment>
<dbReference type="InterPro" id="IPR003661">
    <property type="entry name" value="HisK_dim/P_dom"/>
</dbReference>
<dbReference type="PRINTS" id="PR00344">
    <property type="entry name" value="BCTRLSENSOR"/>
</dbReference>
<organism evidence="12 13">
    <name type="scientific">Desulfamplus magnetovallimortis</name>
    <dbReference type="NCBI Taxonomy" id="1246637"/>
    <lineage>
        <taxon>Bacteria</taxon>
        <taxon>Pseudomonadati</taxon>
        <taxon>Thermodesulfobacteriota</taxon>
        <taxon>Desulfobacteria</taxon>
        <taxon>Desulfobacterales</taxon>
        <taxon>Desulfobacteraceae</taxon>
        <taxon>Desulfamplus</taxon>
    </lineage>
</organism>
<dbReference type="EC" id="2.7.13.3" evidence="2"/>
<dbReference type="InterPro" id="IPR036890">
    <property type="entry name" value="HATPase_C_sf"/>
</dbReference>
<gene>
    <name evidence="12" type="ORF">MTBBW1_220013</name>
</gene>
<dbReference type="InterPro" id="IPR001610">
    <property type="entry name" value="PAC"/>
</dbReference>
<dbReference type="SMART" id="SM00388">
    <property type="entry name" value="HisKA"/>
    <property type="match status" value="1"/>
</dbReference>
<dbReference type="GO" id="GO:0005524">
    <property type="term" value="F:ATP binding"/>
    <property type="evidence" value="ECO:0007669"/>
    <property type="project" value="UniProtKB-KW"/>
</dbReference>
<dbReference type="PANTHER" id="PTHR43065:SF46">
    <property type="entry name" value="C4-DICARBOXYLATE TRANSPORT SENSOR PROTEIN DCTB"/>
    <property type="match status" value="1"/>
</dbReference>
<keyword evidence="7" id="KW-0067">ATP-binding</keyword>
<dbReference type="NCBIfam" id="TIGR00229">
    <property type="entry name" value="sensory_box"/>
    <property type="match status" value="2"/>
</dbReference>
<dbReference type="SMART" id="SM00387">
    <property type="entry name" value="HATPase_c"/>
    <property type="match status" value="1"/>
</dbReference>
<dbReference type="PROSITE" id="PS50112">
    <property type="entry name" value="PAS"/>
    <property type="match status" value="3"/>
</dbReference>
<proteinExistence type="predicted"/>
<dbReference type="InterPro" id="IPR000014">
    <property type="entry name" value="PAS"/>
</dbReference>
<evidence type="ECO:0000259" key="9">
    <source>
        <dbReference type="PROSITE" id="PS50109"/>
    </source>
</evidence>
<dbReference type="SUPFAM" id="SSF55874">
    <property type="entry name" value="ATPase domain of HSP90 chaperone/DNA topoisomerase II/histidine kinase"/>
    <property type="match status" value="1"/>
</dbReference>
<dbReference type="Gene3D" id="1.10.287.130">
    <property type="match status" value="1"/>
</dbReference>
<protein>
    <recommendedName>
        <fullName evidence="2">histidine kinase</fullName>
        <ecNumber evidence="2">2.7.13.3</ecNumber>
    </recommendedName>
</protein>
<dbReference type="AlphaFoldDB" id="A0A1W1HCV0"/>
<evidence type="ECO:0000256" key="6">
    <source>
        <dbReference type="ARBA" id="ARBA00022777"/>
    </source>
</evidence>
<evidence type="ECO:0000313" key="13">
    <source>
        <dbReference type="Proteomes" id="UP000191931"/>
    </source>
</evidence>
<feature type="domain" description="Histidine kinase" evidence="9">
    <location>
        <begin position="397"/>
        <end position="607"/>
    </location>
</feature>
<dbReference type="STRING" id="1246637.MTBBW1_220013"/>
<dbReference type="Pfam" id="PF00512">
    <property type="entry name" value="HisKA"/>
    <property type="match status" value="1"/>
</dbReference>
<evidence type="ECO:0000256" key="4">
    <source>
        <dbReference type="ARBA" id="ARBA00022679"/>
    </source>
</evidence>
<dbReference type="InterPro" id="IPR004358">
    <property type="entry name" value="Sig_transdc_His_kin-like_C"/>
</dbReference>
<feature type="domain" description="PAS" evidence="10">
    <location>
        <begin position="5"/>
        <end position="41"/>
    </location>
</feature>
<dbReference type="GO" id="GO:0000155">
    <property type="term" value="F:phosphorelay sensor kinase activity"/>
    <property type="evidence" value="ECO:0007669"/>
    <property type="project" value="InterPro"/>
</dbReference>
<keyword evidence="3" id="KW-0597">Phosphoprotein</keyword>
<accession>A0A1W1HCV0</accession>
<dbReference type="InterPro" id="IPR000700">
    <property type="entry name" value="PAS-assoc_C"/>
</dbReference>
<feature type="domain" description="PAS" evidence="10">
    <location>
        <begin position="123"/>
        <end position="164"/>
    </location>
</feature>
<dbReference type="InterPro" id="IPR035965">
    <property type="entry name" value="PAS-like_dom_sf"/>
</dbReference>
<evidence type="ECO:0000313" key="12">
    <source>
        <dbReference type="EMBL" id="SLM30321.1"/>
    </source>
</evidence>
<evidence type="ECO:0000256" key="3">
    <source>
        <dbReference type="ARBA" id="ARBA00022553"/>
    </source>
</evidence>
<dbReference type="SMART" id="SM00091">
    <property type="entry name" value="PAS"/>
    <property type="match status" value="3"/>
</dbReference>
<dbReference type="PANTHER" id="PTHR43065">
    <property type="entry name" value="SENSOR HISTIDINE KINASE"/>
    <property type="match status" value="1"/>
</dbReference>
<feature type="domain" description="PAS" evidence="10">
    <location>
        <begin position="249"/>
        <end position="301"/>
    </location>
</feature>
<dbReference type="CDD" id="cd00130">
    <property type="entry name" value="PAS"/>
    <property type="match status" value="2"/>
</dbReference>
<feature type="domain" description="PAC" evidence="11">
    <location>
        <begin position="325"/>
        <end position="377"/>
    </location>
</feature>
<sequence>MTDIKSSRLVEAFKAIGDGIYIINSDYTIEYMNSAMTALFGDGVGKKCYDIMNEGKGICNWCRFDDVFNKGETRYGEVILEKFNKTFNLIELPISNSDGTRLKLSIYRDITKTKEQEARLKSSEEDYKRLFEHAGCGVFISSKEGKFLDVNRTFLKMLGYVNRDNFLAMDIARDLYLKPEDRKEFMSIVEKQGRVVDYEVEWRRRDGHTIQVLLTSHVRYDEKGNVLGYEGIVVDQTQRKMMEEKMQKALNFLDQTINCSVNAIMAADLKGEVLIWNQGAEEVFGKSAEEVIGKINIREIYTGNLAKDVMKMIRSDDYGGKGKLKSYPVTFKDINGNETEGNLSAALLYDEHGNEIASVGIFVDLSERLAMERKLSETRQQLLQSEKLAAMGRLTSQLAHELNNPLFGIMNTLELMKTEISPQNKRRKLLDMSISETARLADMLRKMLSFSKPDQEEKRNVDINVLLDEIILLYEKRFRENSVKFTYEFAQGMPMVYASRDQLRQVFLNMISNAMDAMPDGGNLSINTLFDAKKVRVIITDTGGGIKEEHIEKIFDSFFTTKTDSVKGVGLGLSVCYGFVKEHGGDILVESKVGQGTSFTICLPVSDVPK</sequence>
<name>A0A1W1HCV0_9BACT</name>
<evidence type="ECO:0000256" key="7">
    <source>
        <dbReference type="ARBA" id="ARBA00022840"/>
    </source>
</evidence>
<dbReference type="Pfam" id="PF02518">
    <property type="entry name" value="HATPase_c"/>
    <property type="match status" value="1"/>
</dbReference>
<keyword evidence="5" id="KW-0547">Nucleotide-binding</keyword>
<evidence type="ECO:0000256" key="5">
    <source>
        <dbReference type="ARBA" id="ARBA00022741"/>
    </source>
</evidence>